<dbReference type="EC" id="2.1.1.171" evidence="3"/>
<dbReference type="InterPro" id="IPR004398">
    <property type="entry name" value="RNA_MeTrfase_RsmD"/>
</dbReference>
<dbReference type="NCBIfam" id="TIGR00095">
    <property type="entry name" value="16S rRNA (guanine(966)-N(2))-methyltransferase RsmD"/>
    <property type="match status" value="1"/>
</dbReference>
<sequence length="200" mass="22960">MNFVNKPINLNKIFTQINSGKLKGKKLLIPPKSTTRSTKSLVKGSFFDTFRFEFANKIFIEMFAGSGVMAAEALSNGAKKCYGFEKDSYAFSILKLNFKNIDENLVAINKNCFKGINLLLEDINDEFIIYFDPPFDIRDGYDDIYKKVCETIKKLSNYNAFLVAIEHNSDVKFDETIGKFKLFKSKKFGKTSMTYFKKEI</sequence>
<dbReference type="RefSeq" id="WP_269480535.1">
    <property type="nucleotide sequence ID" value="NZ_JAPXGH010000008.1"/>
</dbReference>
<evidence type="ECO:0000313" key="4">
    <source>
        <dbReference type="Proteomes" id="UP001075461"/>
    </source>
</evidence>
<dbReference type="AlphaFoldDB" id="A0A9Q4PVV3"/>
<dbReference type="GO" id="GO:0052913">
    <property type="term" value="F:16S rRNA (guanine(966)-N(2))-methyltransferase activity"/>
    <property type="evidence" value="ECO:0007669"/>
    <property type="project" value="UniProtKB-EC"/>
</dbReference>
<reference evidence="3" key="1">
    <citation type="submission" date="2022-12" db="EMBL/GenBank/DDBJ databases">
        <title>Species Delineation and Comparative Genomics within the Campylobacter ureolyticus Complex.</title>
        <authorList>
            <person name="Maki J."/>
            <person name="Howard M."/>
            <person name="Connelly S."/>
            <person name="Hardy D.J."/>
            <person name="Cameron A."/>
        </authorList>
    </citation>
    <scope>NUCLEOTIDE SEQUENCE</scope>
    <source>
        <strain evidence="3">URMC_786</strain>
    </source>
</reference>
<proteinExistence type="predicted"/>
<dbReference type="PIRSF" id="PIRSF004553">
    <property type="entry name" value="CHP00095"/>
    <property type="match status" value="1"/>
</dbReference>
<gene>
    <name evidence="3" type="primary">rsmD</name>
    <name evidence="3" type="ORF">O6B92_08125</name>
</gene>
<keyword evidence="1 3" id="KW-0489">Methyltransferase</keyword>
<dbReference type="InterPro" id="IPR029063">
    <property type="entry name" value="SAM-dependent_MTases_sf"/>
</dbReference>
<dbReference type="Gene3D" id="3.40.50.150">
    <property type="entry name" value="Vaccinia Virus protein VP39"/>
    <property type="match status" value="1"/>
</dbReference>
<comment type="caution">
    <text evidence="3">The sequence shown here is derived from an EMBL/GenBank/DDBJ whole genome shotgun (WGS) entry which is preliminary data.</text>
</comment>
<dbReference type="PANTHER" id="PTHR43542">
    <property type="entry name" value="METHYLTRANSFERASE"/>
    <property type="match status" value="1"/>
</dbReference>
<evidence type="ECO:0000256" key="1">
    <source>
        <dbReference type="ARBA" id="ARBA00022603"/>
    </source>
</evidence>
<keyword evidence="2 3" id="KW-0808">Transferase</keyword>
<name>A0A9Q4PVV3_9BACT</name>
<dbReference type="Pfam" id="PF03602">
    <property type="entry name" value="Cons_hypoth95"/>
    <property type="match status" value="1"/>
</dbReference>
<dbReference type="Proteomes" id="UP001075461">
    <property type="component" value="Unassembled WGS sequence"/>
</dbReference>
<accession>A0A9Q4PVV3</accession>
<evidence type="ECO:0000256" key="2">
    <source>
        <dbReference type="ARBA" id="ARBA00022679"/>
    </source>
</evidence>
<protein>
    <submittedName>
        <fullName evidence="3">16S rRNA (Guanine(966)-N(2))-methyltransferase RsmD</fullName>
        <ecNumber evidence="3">2.1.1.171</ecNumber>
    </submittedName>
</protein>
<organism evidence="3 4">
    <name type="scientific">Campylobacter ureolyticus</name>
    <dbReference type="NCBI Taxonomy" id="827"/>
    <lineage>
        <taxon>Bacteria</taxon>
        <taxon>Pseudomonadati</taxon>
        <taxon>Campylobacterota</taxon>
        <taxon>Epsilonproteobacteria</taxon>
        <taxon>Campylobacterales</taxon>
        <taxon>Campylobacteraceae</taxon>
        <taxon>Campylobacter</taxon>
    </lineage>
</organism>
<evidence type="ECO:0000313" key="3">
    <source>
        <dbReference type="EMBL" id="MCZ6162294.1"/>
    </source>
</evidence>
<dbReference type="PANTHER" id="PTHR43542:SF1">
    <property type="entry name" value="METHYLTRANSFERASE"/>
    <property type="match status" value="1"/>
</dbReference>
<dbReference type="SUPFAM" id="SSF53335">
    <property type="entry name" value="S-adenosyl-L-methionine-dependent methyltransferases"/>
    <property type="match status" value="1"/>
</dbReference>
<dbReference type="EMBL" id="JAPXGP010000006">
    <property type="protein sequence ID" value="MCZ6162294.1"/>
    <property type="molecule type" value="Genomic_DNA"/>
</dbReference>